<evidence type="ECO:0000313" key="2">
    <source>
        <dbReference type="Proteomes" id="UP000837857"/>
    </source>
</evidence>
<proteinExistence type="predicted"/>
<reference evidence="1" key="1">
    <citation type="submission" date="2022-03" db="EMBL/GenBank/DDBJ databases">
        <authorList>
            <person name="Martin H S."/>
        </authorList>
    </citation>
    <scope>NUCLEOTIDE SEQUENCE</scope>
</reference>
<sequence>MRVAIQMMRHPNALPASALESRLTTMQLPLANALCEYKVQLWDAVHTDIKGIAAVTNAINKLNMVDKATIPDVLAVISALELRLAEMEHQETAHCYTEGDYDNLPAAATTELPVVAGELGLDFVLIQEQHCYNSGRRAWHLRKERRSYEVWTSELEVLRRSSKES</sequence>
<name>A0ABN8IU84_9NEOP</name>
<feature type="non-terminal residue" evidence="1">
    <location>
        <position position="1"/>
    </location>
</feature>
<protein>
    <submittedName>
        <fullName evidence="1">Uncharacterized protein</fullName>
    </submittedName>
</protein>
<dbReference type="Proteomes" id="UP000837857">
    <property type="component" value="Chromosome 30"/>
</dbReference>
<organism evidence="1 2">
    <name type="scientific">Iphiclides podalirius</name>
    <name type="common">scarce swallowtail</name>
    <dbReference type="NCBI Taxonomy" id="110791"/>
    <lineage>
        <taxon>Eukaryota</taxon>
        <taxon>Metazoa</taxon>
        <taxon>Ecdysozoa</taxon>
        <taxon>Arthropoda</taxon>
        <taxon>Hexapoda</taxon>
        <taxon>Insecta</taxon>
        <taxon>Pterygota</taxon>
        <taxon>Neoptera</taxon>
        <taxon>Endopterygota</taxon>
        <taxon>Lepidoptera</taxon>
        <taxon>Glossata</taxon>
        <taxon>Ditrysia</taxon>
        <taxon>Papilionoidea</taxon>
        <taxon>Papilionidae</taxon>
        <taxon>Papilioninae</taxon>
        <taxon>Iphiclides</taxon>
    </lineage>
</organism>
<evidence type="ECO:0000313" key="1">
    <source>
        <dbReference type="EMBL" id="CAH2065209.1"/>
    </source>
</evidence>
<gene>
    <name evidence="1" type="ORF">IPOD504_LOCUS13087</name>
</gene>
<keyword evidence="2" id="KW-1185">Reference proteome</keyword>
<accession>A0ABN8IU84</accession>
<dbReference type="EMBL" id="OW152842">
    <property type="protein sequence ID" value="CAH2065209.1"/>
    <property type="molecule type" value="Genomic_DNA"/>
</dbReference>